<comment type="caution">
    <text evidence="1">The sequence shown here is derived from an EMBL/GenBank/DDBJ whole genome shotgun (WGS) entry which is preliminary data.</text>
</comment>
<sequence>MQSLKHNPTDFAAHHNYMRSQQTLAARFVERQEAAKTLAAAKLKTIDYFRANRDFLLRKNPTLTSAQIAEQLLDHFLAV</sequence>
<dbReference type="EMBL" id="QDFT01000074">
    <property type="protein sequence ID" value="PVE58831.1"/>
    <property type="molecule type" value="Genomic_DNA"/>
</dbReference>
<protein>
    <submittedName>
        <fullName evidence="1">Uncharacterized protein</fullName>
    </submittedName>
</protein>
<dbReference type="AlphaFoldDB" id="A0A2T7VQ98"/>
<evidence type="ECO:0000313" key="1">
    <source>
        <dbReference type="EMBL" id="PVE58831.1"/>
    </source>
</evidence>
<accession>A0A2T7VQ98</accession>
<organism evidence="1 2">
    <name type="scientific">Microbacterium testaceum</name>
    <name type="common">Aureobacterium testaceum</name>
    <name type="synonym">Brevibacterium testaceum</name>
    <dbReference type="NCBI Taxonomy" id="2033"/>
    <lineage>
        <taxon>Bacteria</taxon>
        <taxon>Bacillati</taxon>
        <taxon>Actinomycetota</taxon>
        <taxon>Actinomycetes</taxon>
        <taxon>Micrococcales</taxon>
        <taxon>Microbacteriaceae</taxon>
        <taxon>Microbacterium</taxon>
    </lineage>
</organism>
<dbReference type="Proteomes" id="UP000244649">
    <property type="component" value="Unassembled WGS sequence"/>
</dbReference>
<name>A0A2T7VQ98_MICTE</name>
<dbReference type="RefSeq" id="WP_116538608.1">
    <property type="nucleotide sequence ID" value="NZ_QDFT01000074.1"/>
</dbReference>
<reference evidence="1 2" key="1">
    <citation type="submission" date="2018-04" db="EMBL/GenBank/DDBJ databases">
        <authorList>
            <person name="Go L.Y."/>
            <person name="Mitchell J.A."/>
        </authorList>
    </citation>
    <scope>NUCLEOTIDE SEQUENCE [LARGE SCALE GENOMIC DNA]</scope>
    <source>
        <strain evidence="1 2">TPD7010</strain>
    </source>
</reference>
<gene>
    <name evidence="1" type="ORF">DC432_15495</name>
</gene>
<proteinExistence type="predicted"/>
<evidence type="ECO:0000313" key="2">
    <source>
        <dbReference type="Proteomes" id="UP000244649"/>
    </source>
</evidence>